<gene>
    <name evidence="1" type="ORF">HFZ78_15050</name>
</gene>
<reference evidence="1 2" key="1">
    <citation type="submission" date="2020-04" db="EMBL/GenBank/DDBJ databases">
        <title>Genome-Wide Identification of 5-Methylcytosine Sites in Bacterial Genomes By High-Throughput Sequencing of MspJI Restriction Fragments.</title>
        <authorList>
            <person name="Wu V."/>
        </authorList>
    </citation>
    <scope>NUCLEOTIDE SEQUENCE [LARGE SCALE GENOMIC DNA]</scope>
    <source>
        <strain evidence="1 2">S2</strain>
    </source>
</reference>
<dbReference type="AlphaFoldDB" id="A0A6H1NVL4"/>
<organism evidence="1 2">
    <name type="scientific">Priestia megaterium</name>
    <name type="common">Bacillus megaterium</name>
    <dbReference type="NCBI Taxonomy" id="1404"/>
    <lineage>
        <taxon>Bacteria</taxon>
        <taxon>Bacillati</taxon>
        <taxon>Bacillota</taxon>
        <taxon>Bacilli</taxon>
        <taxon>Bacillales</taxon>
        <taxon>Bacillaceae</taxon>
        <taxon>Priestia</taxon>
    </lineage>
</organism>
<proteinExistence type="predicted"/>
<dbReference type="Proteomes" id="UP000501868">
    <property type="component" value="Chromosome"/>
</dbReference>
<protein>
    <submittedName>
        <fullName evidence="1">Uncharacterized protein</fullName>
    </submittedName>
</protein>
<evidence type="ECO:0000313" key="2">
    <source>
        <dbReference type="Proteomes" id="UP000501868"/>
    </source>
</evidence>
<sequence length="48" mass="5194">MSHTTLLAVDKAQTAEHRTVSAARDAINGKVKGIMGLNIWLVVQTFLS</sequence>
<name>A0A6H1NVL4_PRIMG</name>
<reference evidence="1 2" key="2">
    <citation type="submission" date="2020-04" db="EMBL/GenBank/DDBJ databases">
        <authorList>
            <person name="Fomenkov A."/>
            <person name="Anton B.P."/>
            <person name="Roberts R.J."/>
        </authorList>
    </citation>
    <scope>NUCLEOTIDE SEQUENCE [LARGE SCALE GENOMIC DNA]</scope>
    <source>
        <strain evidence="1 2">S2</strain>
    </source>
</reference>
<accession>A0A6H1NVL4</accession>
<dbReference type="EMBL" id="CP051128">
    <property type="protein sequence ID" value="QIZ05340.1"/>
    <property type="molecule type" value="Genomic_DNA"/>
</dbReference>
<evidence type="ECO:0000313" key="1">
    <source>
        <dbReference type="EMBL" id="QIZ05340.1"/>
    </source>
</evidence>